<keyword evidence="2" id="KW-1185">Reference proteome</keyword>
<reference evidence="1" key="1">
    <citation type="submission" date="2020-11" db="EMBL/GenBank/DDBJ databases">
        <authorList>
            <person name="Whiteford S."/>
        </authorList>
    </citation>
    <scope>NUCLEOTIDE SEQUENCE</scope>
</reference>
<name>A0A8S4GCZ5_PLUXY</name>
<proteinExistence type="predicted"/>
<organism evidence="1 2">
    <name type="scientific">Plutella xylostella</name>
    <name type="common">Diamondback moth</name>
    <name type="synonym">Plutella maculipennis</name>
    <dbReference type="NCBI Taxonomy" id="51655"/>
    <lineage>
        <taxon>Eukaryota</taxon>
        <taxon>Metazoa</taxon>
        <taxon>Ecdysozoa</taxon>
        <taxon>Arthropoda</taxon>
        <taxon>Hexapoda</taxon>
        <taxon>Insecta</taxon>
        <taxon>Pterygota</taxon>
        <taxon>Neoptera</taxon>
        <taxon>Endopterygota</taxon>
        <taxon>Lepidoptera</taxon>
        <taxon>Glossata</taxon>
        <taxon>Ditrysia</taxon>
        <taxon>Yponomeutoidea</taxon>
        <taxon>Plutellidae</taxon>
        <taxon>Plutella</taxon>
    </lineage>
</organism>
<gene>
    <name evidence="1" type="ORF">PLXY2_LOCUS16037</name>
</gene>
<evidence type="ECO:0000313" key="1">
    <source>
        <dbReference type="EMBL" id="CAG9137784.1"/>
    </source>
</evidence>
<dbReference type="EMBL" id="CAJHNJ030000412">
    <property type="protein sequence ID" value="CAG9137784.1"/>
    <property type="molecule type" value="Genomic_DNA"/>
</dbReference>
<accession>A0A8S4GCZ5</accession>
<protein>
    <submittedName>
        <fullName evidence="1">(diamondback moth) hypothetical protein</fullName>
    </submittedName>
</protein>
<dbReference type="AlphaFoldDB" id="A0A8S4GCZ5"/>
<dbReference type="Proteomes" id="UP000653454">
    <property type="component" value="Unassembled WGS sequence"/>
</dbReference>
<comment type="caution">
    <text evidence="1">The sequence shown here is derived from an EMBL/GenBank/DDBJ whole genome shotgun (WGS) entry which is preliminary data.</text>
</comment>
<evidence type="ECO:0000313" key="2">
    <source>
        <dbReference type="Proteomes" id="UP000653454"/>
    </source>
</evidence>
<sequence>MDSDKPCSDLELSDGCVDNTSLEVNNSGVVFTHESLAAEAMTQSGCETRPEKRSREMDPNEVWTIVGRRGKRQARVDSNDSELIIPQEKIEVSIISKEKLPKQISLARLLKAEGITDVMRVKYISAYKVLIQLKDDKSADKLLACQALIEKGFRCQKTMDVDKSYGIIRDIDLDLSDDEVLQNISCDIPILGVRRQKRRNFETNEFELTEVVQQGVSPRERVDEVSCTYLVAGGSSGDQEKAAGFQTLAWRHVLDRSEIRAIQSTAALNTHTDILRLAVHHE</sequence>